<gene>
    <name evidence="2" type="ORF">BHV28_16360</name>
</gene>
<feature type="region of interest" description="Disordered" evidence="1">
    <location>
        <begin position="1"/>
        <end position="23"/>
    </location>
</feature>
<dbReference type="Proteomes" id="UP000188912">
    <property type="component" value="Chromosome"/>
</dbReference>
<organism evidence="2 3">
    <name type="scientific">Candidatus Tokpelaia hoelldobleri</name>
    <dbReference type="NCBI Taxonomy" id="1902579"/>
    <lineage>
        <taxon>Bacteria</taxon>
        <taxon>Pseudomonadati</taxon>
        <taxon>Pseudomonadota</taxon>
        <taxon>Alphaproteobacteria</taxon>
        <taxon>Hyphomicrobiales</taxon>
        <taxon>Candidatus Tokpelaia</taxon>
    </lineage>
</organism>
<dbReference type="KEGG" id="thd:BHV28_16360"/>
<dbReference type="AlphaFoldDB" id="A0A1U9JWR7"/>
<accession>A0A1U9JWR7</accession>
<name>A0A1U9JWR7_9HYPH</name>
<proteinExistence type="predicted"/>
<evidence type="ECO:0000256" key="1">
    <source>
        <dbReference type="SAM" id="MobiDB-lite"/>
    </source>
</evidence>
<evidence type="ECO:0000313" key="3">
    <source>
        <dbReference type="Proteomes" id="UP000188912"/>
    </source>
</evidence>
<keyword evidence="3" id="KW-1185">Reference proteome</keyword>
<evidence type="ECO:0000313" key="2">
    <source>
        <dbReference type="EMBL" id="AQS42314.1"/>
    </source>
</evidence>
<reference evidence="2 3" key="1">
    <citation type="journal article" date="2010" name="Science">
        <title>Genomic comparison of the ants Camponotus floridanus and Harpegnathos saltator.</title>
        <authorList>
            <person name="Bonasio R."/>
            <person name="Zhang G."/>
            <person name="Ye C."/>
            <person name="Mutti N.S."/>
            <person name="Fang X."/>
            <person name="Qin N."/>
            <person name="Donahue G."/>
            <person name="Yang P."/>
            <person name="Li Q."/>
            <person name="Li C."/>
            <person name="Zhang P."/>
            <person name="Huang Z."/>
            <person name="Berger S.L."/>
            <person name="Reinberg D."/>
            <person name="Wang J."/>
            <person name="Liebig J."/>
        </authorList>
    </citation>
    <scope>NUCLEOTIDE SEQUENCE [LARGE SCALE GENOMIC DNA]</scope>
    <source>
        <strain evidence="2 3">Hsal</strain>
    </source>
</reference>
<reference evidence="2 3" key="2">
    <citation type="journal article" date="2016" name="Sci. Rep.">
        <title>The genome of Rhizobiales bacteria in predatory ants reveals urease gene functions but no genes for nitrogen fixation.</title>
        <authorList>
            <person name="Neuvonen M.M."/>
            <person name="Tamarit D."/>
            <person name="Naslund K."/>
            <person name="Liebig J."/>
            <person name="Feldhaar H."/>
            <person name="Moran N.A."/>
            <person name="Guy L."/>
            <person name="Andersson S.G."/>
        </authorList>
    </citation>
    <scope>NUCLEOTIDE SEQUENCE [LARGE SCALE GENOMIC DNA]</scope>
    <source>
        <strain evidence="2 3">Hsal</strain>
    </source>
</reference>
<sequence>MITKTTSVKYNTQKKRGRPRKEGVLREANGRISRAKKPAAYVALAARARHTGLDLARASDPRAATYIGRLNMAGSHEGLSRDQYEAALKFLEVRNDYQRSLLSPGAYYESSGQNSHTGDGNMADYTQWASRVRRRYDQAMKALQEAQFDNSSENLYAALQYVVINGQELPHLLGATRIALNALARHFMRQQPRRARSRAERYNISLGGMLSIAADFKQG</sequence>
<protein>
    <submittedName>
        <fullName evidence="2">Uncharacterized protein</fullName>
    </submittedName>
</protein>
<feature type="compositionally biased region" description="Polar residues" evidence="1">
    <location>
        <begin position="1"/>
        <end position="11"/>
    </location>
</feature>
<dbReference type="EMBL" id="CP017315">
    <property type="protein sequence ID" value="AQS42314.1"/>
    <property type="molecule type" value="Genomic_DNA"/>
</dbReference>